<gene>
    <name evidence="1" type="ORF">CHC_T00000717001</name>
</gene>
<name>R7QSI7_CHOCR</name>
<dbReference type="KEGG" id="ccp:CHC_T00000717001"/>
<sequence>MRCNANPIGDPVVDRRRPRRVSWRVCARGI</sequence>
<proteinExistence type="predicted"/>
<dbReference type="AlphaFoldDB" id="R7QSI7"/>
<accession>R7QSI7</accession>
<dbReference type="GeneID" id="17318359"/>
<evidence type="ECO:0000313" key="2">
    <source>
        <dbReference type="Proteomes" id="UP000012073"/>
    </source>
</evidence>
<dbReference type="EMBL" id="HG002158">
    <property type="protein sequence ID" value="CDF40350.1"/>
    <property type="molecule type" value="Genomic_DNA"/>
</dbReference>
<evidence type="ECO:0000313" key="1">
    <source>
        <dbReference type="EMBL" id="CDF40350.1"/>
    </source>
</evidence>
<dbReference type="RefSeq" id="XP_005710644.1">
    <property type="nucleotide sequence ID" value="XM_005710587.1"/>
</dbReference>
<dbReference type="Gramene" id="CDF40350">
    <property type="protein sequence ID" value="CDF40350"/>
    <property type="gene ID" value="CHC_T00000717001"/>
</dbReference>
<dbReference type="Proteomes" id="UP000012073">
    <property type="component" value="Unassembled WGS sequence"/>
</dbReference>
<keyword evidence="2" id="KW-1185">Reference proteome</keyword>
<reference evidence="2" key="1">
    <citation type="journal article" date="2013" name="Proc. Natl. Acad. Sci. U.S.A.">
        <title>Genome structure and metabolic features in the red seaweed Chondrus crispus shed light on evolution of the Archaeplastida.</title>
        <authorList>
            <person name="Collen J."/>
            <person name="Porcel B."/>
            <person name="Carre W."/>
            <person name="Ball S.G."/>
            <person name="Chaparro C."/>
            <person name="Tonon T."/>
            <person name="Barbeyron T."/>
            <person name="Michel G."/>
            <person name="Noel B."/>
            <person name="Valentin K."/>
            <person name="Elias M."/>
            <person name="Artiguenave F."/>
            <person name="Arun A."/>
            <person name="Aury J.M."/>
            <person name="Barbosa-Neto J.F."/>
            <person name="Bothwell J.H."/>
            <person name="Bouget F.Y."/>
            <person name="Brillet L."/>
            <person name="Cabello-Hurtado F."/>
            <person name="Capella-Gutierrez S."/>
            <person name="Charrier B."/>
            <person name="Cladiere L."/>
            <person name="Cock J.M."/>
            <person name="Coelho S.M."/>
            <person name="Colleoni C."/>
            <person name="Czjzek M."/>
            <person name="Da Silva C."/>
            <person name="Delage L."/>
            <person name="Denoeud F."/>
            <person name="Deschamps P."/>
            <person name="Dittami S.M."/>
            <person name="Gabaldon T."/>
            <person name="Gachon C.M."/>
            <person name="Groisillier A."/>
            <person name="Herve C."/>
            <person name="Jabbari K."/>
            <person name="Katinka M."/>
            <person name="Kloareg B."/>
            <person name="Kowalczyk N."/>
            <person name="Labadie K."/>
            <person name="Leblanc C."/>
            <person name="Lopez P.J."/>
            <person name="McLachlan D.H."/>
            <person name="Meslet-Cladiere L."/>
            <person name="Moustafa A."/>
            <person name="Nehr Z."/>
            <person name="Nyvall Collen P."/>
            <person name="Panaud O."/>
            <person name="Partensky F."/>
            <person name="Poulain J."/>
            <person name="Rensing S.A."/>
            <person name="Rousvoal S."/>
            <person name="Samson G."/>
            <person name="Symeonidi A."/>
            <person name="Weissenbach J."/>
            <person name="Zambounis A."/>
            <person name="Wincker P."/>
            <person name="Boyen C."/>
        </authorList>
    </citation>
    <scope>NUCLEOTIDE SEQUENCE [LARGE SCALE GENOMIC DNA]</scope>
    <source>
        <strain evidence="2">cv. Stackhouse</strain>
    </source>
</reference>
<protein>
    <submittedName>
        <fullName evidence="1">Uncharacterized protein</fullName>
    </submittedName>
</protein>
<organism evidence="1 2">
    <name type="scientific">Chondrus crispus</name>
    <name type="common">Carrageen Irish moss</name>
    <name type="synonym">Polymorpha crispa</name>
    <dbReference type="NCBI Taxonomy" id="2769"/>
    <lineage>
        <taxon>Eukaryota</taxon>
        <taxon>Rhodophyta</taxon>
        <taxon>Florideophyceae</taxon>
        <taxon>Rhodymeniophycidae</taxon>
        <taxon>Gigartinales</taxon>
        <taxon>Gigartinaceae</taxon>
        <taxon>Chondrus</taxon>
    </lineage>
</organism>